<evidence type="ECO:0000256" key="1">
    <source>
        <dbReference type="SAM" id="Phobius"/>
    </source>
</evidence>
<evidence type="ECO:0000313" key="2">
    <source>
        <dbReference type="EMBL" id="CDG40954.1"/>
    </source>
</evidence>
<feature type="transmembrane region" description="Helical" evidence="1">
    <location>
        <begin position="102"/>
        <end position="123"/>
    </location>
</feature>
<feature type="transmembrane region" description="Helical" evidence="1">
    <location>
        <begin position="289"/>
        <end position="307"/>
    </location>
</feature>
<evidence type="ECO:0000313" key="3">
    <source>
        <dbReference type="Proteomes" id="UP000027583"/>
    </source>
</evidence>
<keyword evidence="1" id="KW-0812">Transmembrane</keyword>
<organism evidence="2 3">
    <name type="scientific">Asaia bogorensis</name>
    <dbReference type="NCBI Taxonomy" id="91915"/>
    <lineage>
        <taxon>Bacteria</taxon>
        <taxon>Pseudomonadati</taxon>
        <taxon>Pseudomonadota</taxon>
        <taxon>Alphaproteobacteria</taxon>
        <taxon>Acetobacterales</taxon>
        <taxon>Acetobacteraceae</taxon>
        <taxon>Asaia</taxon>
    </lineage>
</organism>
<dbReference type="AlphaFoldDB" id="A0A060QIF3"/>
<gene>
    <name evidence="2" type="ORF">ASAP_2909</name>
</gene>
<reference evidence="2 3" key="2">
    <citation type="journal article" date="2014" name="PLoS ONE">
        <title>Evolution of mitochondria reconstructed from the energy metabolism of living bacteria.</title>
        <authorList>
            <person name="Degli Esposti M."/>
            <person name="Chouaia B."/>
            <person name="Comandatore F."/>
            <person name="Crotti E."/>
            <person name="Sassera D."/>
            <person name="Lievens P.M."/>
            <person name="Daffonchio D."/>
            <person name="Bandi C."/>
        </authorList>
    </citation>
    <scope>NUCLEOTIDE SEQUENCE [LARGE SCALE GENOMIC DNA]</scope>
    <source>
        <strain evidence="2 3">SF2.1</strain>
    </source>
</reference>
<keyword evidence="1" id="KW-1133">Transmembrane helix</keyword>
<reference evidence="2 3" key="1">
    <citation type="journal article" date="2014" name="Genome Biol. Evol.">
        <title>Acetic acid bacteria genomes reveal functional traits for adaptation to life in insect guts.</title>
        <authorList>
            <person name="Chouaia B."/>
            <person name="Gaiarsa S."/>
            <person name="Crotti E."/>
            <person name="Comandatore F."/>
            <person name="Degli Esposti M."/>
            <person name="Ricci I."/>
            <person name="Alma A."/>
            <person name="Favia G."/>
            <person name="Bandi C."/>
            <person name="Daffonchio D."/>
        </authorList>
    </citation>
    <scope>NUCLEOTIDE SEQUENCE [LARGE SCALE GENOMIC DNA]</scope>
    <source>
        <strain evidence="2 3">SF2.1</strain>
    </source>
</reference>
<sequence>MVGLVSVMTSLLLQLCLMLGQLLTLALLAPFLTDLETMIGGLMAGRHGPLPGWRWRQLRMGWGQSRAIPALTWFGLCAVLLASMGIPLATTQIPFHFLSEPLVCGVLLILSCATVWTQALTLAPTRMTELRLKRSLGAVGQDLLFLVPLLALTGTLITVGLPGSATITGLLQQRVLQPSPALLGGLVFIATALLLVLNRRFLSQAWHEELIAGTEGRHRSLLRYRHDLTALCWYLLIADLIWPDAIAANNATTGHLALLWFVAAPVRLGVLVILVASWRALRPLPSSRLALVLSGGAILLVLAGRLTS</sequence>
<protein>
    <submittedName>
        <fullName evidence="2">Uncharacterized protein</fullName>
    </submittedName>
</protein>
<feature type="transmembrane region" description="Helical" evidence="1">
    <location>
        <begin position="181"/>
        <end position="197"/>
    </location>
</feature>
<feature type="transmembrane region" description="Helical" evidence="1">
    <location>
        <begin position="67"/>
        <end position="90"/>
    </location>
</feature>
<comment type="caution">
    <text evidence="2">The sequence shown here is derived from an EMBL/GenBank/DDBJ whole genome shotgun (WGS) entry which is preliminary data.</text>
</comment>
<name>A0A060QIF3_9PROT</name>
<dbReference type="Proteomes" id="UP000027583">
    <property type="component" value="Unassembled WGS sequence"/>
</dbReference>
<feature type="transmembrane region" description="Helical" evidence="1">
    <location>
        <begin position="12"/>
        <end position="33"/>
    </location>
</feature>
<keyword evidence="1" id="KW-0472">Membrane</keyword>
<proteinExistence type="predicted"/>
<accession>A0A060QIF3</accession>
<dbReference type="EMBL" id="CBLX010000024">
    <property type="protein sequence ID" value="CDG40954.1"/>
    <property type="molecule type" value="Genomic_DNA"/>
</dbReference>
<feature type="transmembrane region" description="Helical" evidence="1">
    <location>
        <begin position="257"/>
        <end position="277"/>
    </location>
</feature>
<feature type="transmembrane region" description="Helical" evidence="1">
    <location>
        <begin position="228"/>
        <end position="245"/>
    </location>
</feature>
<feature type="transmembrane region" description="Helical" evidence="1">
    <location>
        <begin position="143"/>
        <end position="161"/>
    </location>
</feature>